<keyword evidence="3" id="KW-1185">Reference proteome</keyword>
<dbReference type="EMBL" id="KE164547">
    <property type="protein sequence ID" value="EPQ18583.1"/>
    <property type="molecule type" value="Genomic_DNA"/>
</dbReference>
<evidence type="ECO:0000256" key="1">
    <source>
        <dbReference type="SAM" id="MobiDB-lite"/>
    </source>
</evidence>
<dbReference type="GO" id="GO:0005814">
    <property type="term" value="C:centriole"/>
    <property type="evidence" value="ECO:0007669"/>
    <property type="project" value="TreeGrafter"/>
</dbReference>
<protein>
    <submittedName>
        <fullName evidence="2">Coiled-coil domain-containing protein 57</fullName>
    </submittedName>
</protein>
<dbReference type="GO" id="GO:0034451">
    <property type="term" value="C:centriolar satellite"/>
    <property type="evidence" value="ECO:0007669"/>
    <property type="project" value="TreeGrafter"/>
</dbReference>
<sequence length="126" mass="13108">MQETSVQARAVVAQLWSLSGGNPPAEGRPPPPWAEAPRACTAVGQEGGGTGTARVIGKEQLTAPPAADGPPRSAGSPVGPRATFAIKGMKIEAQAKAKPTRPSRAHPAKPKGCQQHPKIRNYNFKD</sequence>
<dbReference type="GO" id="GO:0045931">
    <property type="term" value="P:positive regulation of mitotic cell cycle"/>
    <property type="evidence" value="ECO:0007669"/>
    <property type="project" value="TreeGrafter"/>
</dbReference>
<evidence type="ECO:0000313" key="3">
    <source>
        <dbReference type="Proteomes" id="UP000052978"/>
    </source>
</evidence>
<evidence type="ECO:0000313" key="2">
    <source>
        <dbReference type="EMBL" id="EPQ18583.1"/>
    </source>
</evidence>
<name>S7Q5A9_MYOBR</name>
<dbReference type="PANTHER" id="PTHR46725">
    <property type="entry name" value="COILED-COIL DOMAIN-CONTAINING PROTEIN 57"/>
    <property type="match status" value="1"/>
</dbReference>
<proteinExistence type="predicted"/>
<dbReference type="GO" id="GO:0060271">
    <property type="term" value="P:cilium assembly"/>
    <property type="evidence" value="ECO:0007669"/>
    <property type="project" value="TreeGrafter"/>
</dbReference>
<feature type="compositionally biased region" description="Basic residues" evidence="1">
    <location>
        <begin position="98"/>
        <end position="109"/>
    </location>
</feature>
<feature type="region of interest" description="Disordered" evidence="1">
    <location>
        <begin position="16"/>
        <end position="126"/>
    </location>
</feature>
<accession>S7Q5A9</accession>
<dbReference type="GO" id="GO:0007020">
    <property type="term" value="P:microtubule nucleation"/>
    <property type="evidence" value="ECO:0007669"/>
    <property type="project" value="TreeGrafter"/>
</dbReference>
<gene>
    <name evidence="2" type="ORF">D623_10007397</name>
</gene>
<organism evidence="2 3">
    <name type="scientific">Myotis brandtii</name>
    <name type="common">Brandt's bat</name>
    <dbReference type="NCBI Taxonomy" id="109478"/>
    <lineage>
        <taxon>Eukaryota</taxon>
        <taxon>Metazoa</taxon>
        <taxon>Chordata</taxon>
        <taxon>Craniata</taxon>
        <taxon>Vertebrata</taxon>
        <taxon>Euteleostomi</taxon>
        <taxon>Mammalia</taxon>
        <taxon>Eutheria</taxon>
        <taxon>Laurasiatheria</taxon>
        <taxon>Chiroptera</taxon>
        <taxon>Yangochiroptera</taxon>
        <taxon>Vespertilionidae</taxon>
        <taxon>Myotis</taxon>
    </lineage>
</organism>
<dbReference type="Proteomes" id="UP000052978">
    <property type="component" value="Unassembled WGS sequence"/>
</dbReference>
<dbReference type="PANTHER" id="PTHR46725:SF1">
    <property type="entry name" value="COILED-COIL DOMAIN-CONTAINING PROTEIN 57"/>
    <property type="match status" value="1"/>
</dbReference>
<dbReference type="GO" id="GO:0005876">
    <property type="term" value="C:spindle microtubule"/>
    <property type="evidence" value="ECO:0007669"/>
    <property type="project" value="TreeGrafter"/>
</dbReference>
<dbReference type="AlphaFoldDB" id="S7Q5A9"/>
<dbReference type="GO" id="GO:0007099">
    <property type="term" value="P:centriole replication"/>
    <property type="evidence" value="ECO:0007669"/>
    <property type="project" value="TreeGrafter"/>
</dbReference>
<reference evidence="2 3" key="1">
    <citation type="journal article" date="2013" name="Nat. Commun.">
        <title>Genome analysis reveals insights into physiology and longevity of the Brandt's bat Myotis brandtii.</title>
        <authorList>
            <person name="Seim I."/>
            <person name="Fang X."/>
            <person name="Xiong Z."/>
            <person name="Lobanov A.V."/>
            <person name="Huang Z."/>
            <person name="Ma S."/>
            <person name="Feng Y."/>
            <person name="Turanov A.A."/>
            <person name="Zhu Y."/>
            <person name="Lenz T.L."/>
            <person name="Gerashchenko M.V."/>
            <person name="Fan D."/>
            <person name="Hee Yim S."/>
            <person name="Yao X."/>
            <person name="Jordan D."/>
            <person name="Xiong Y."/>
            <person name="Ma Y."/>
            <person name="Lyapunov A.N."/>
            <person name="Chen G."/>
            <person name="Kulakova O.I."/>
            <person name="Sun Y."/>
            <person name="Lee S.G."/>
            <person name="Bronson R.T."/>
            <person name="Moskalev A.A."/>
            <person name="Sunyaev S.R."/>
            <person name="Zhang G."/>
            <person name="Krogh A."/>
            <person name="Wang J."/>
            <person name="Gladyshev V.N."/>
        </authorList>
    </citation>
    <scope>NUCLEOTIDE SEQUENCE [LARGE SCALE GENOMIC DNA]</scope>
</reference>
<dbReference type="InterPro" id="IPR042481">
    <property type="entry name" value="CCDC57"/>
</dbReference>